<keyword evidence="4 9" id="KW-0997">Cell inner membrane</keyword>
<comment type="function">
    <text evidence="9">Part of the tripartite ATP-independent periplasmic (TRAP) transport system.</text>
</comment>
<feature type="transmembrane region" description="Helical" evidence="9">
    <location>
        <begin position="21"/>
        <end position="40"/>
    </location>
</feature>
<dbReference type="EMBL" id="KY400105">
    <property type="protein sequence ID" value="ART90558.1"/>
    <property type="molecule type" value="Genomic_DNA"/>
</dbReference>
<feature type="transmembrane region" description="Helical" evidence="9">
    <location>
        <begin position="88"/>
        <end position="107"/>
    </location>
</feature>
<dbReference type="InterPro" id="IPR007387">
    <property type="entry name" value="TRAP_DctQ"/>
</dbReference>
<keyword evidence="2 9" id="KW-0813">Transport</keyword>
<evidence type="ECO:0000256" key="9">
    <source>
        <dbReference type="RuleBase" id="RU369079"/>
    </source>
</evidence>
<evidence type="ECO:0000256" key="3">
    <source>
        <dbReference type="ARBA" id="ARBA00022475"/>
    </source>
</evidence>
<feature type="domain" description="Tripartite ATP-independent periplasmic transporters DctQ component" evidence="10">
    <location>
        <begin position="27"/>
        <end position="159"/>
    </location>
</feature>
<evidence type="ECO:0000256" key="7">
    <source>
        <dbReference type="ARBA" id="ARBA00023136"/>
    </source>
</evidence>
<evidence type="ECO:0000259" key="10">
    <source>
        <dbReference type="Pfam" id="PF04290"/>
    </source>
</evidence>
<dbReference type="Pfam" id="PF04290">
    <property type="entry name" value="DctQ"/>
    <property type="match status" value="1"/>
</dbReference>
<protein>
    <recommendedName>
        <fullName evidence="9">TRAP transporter small permease protein</fullName>
    </recommendedName>
</protein>
<keyword evidence="7 9" id="KW-0472">Membrane</keyword>
<dbReference type="InterPro" id="IPR055348">
    <property type="entry name" value="DctQ"/>
</dbReference>
<comment type="similarity">
    <text evidence="8 9">Belongs to the TRAP transporter small permease family.</text>
</comment>
<sequence length="172" mass="18840">MARLFAMIEWLSERIGRLFSFLFLICMAIIAYEVVMRYGINAPTIWAHDVTTALCATGFLLSGLYTMQRRAHIRVSLVYEHLPSAVRDVLDVVNSLIILGFLGLLGYQSTKSAITSVSIGETAGTASQLPLPAIVKSALATVCILMFILALVHLIQSLTRQPSGEPRSVDQT</sequence>
<comment type="subunit">
    <text evidence="9">The complex comprises the extracytoplasmic solute receptor protein and the two transmembrane proteins.</text>
</comment>
<dbReference type="PANTHER" id="PTHR35011:SF4">
    <property type="entry name" value="SLL1102 PROTEIN"/>
    <property type="match status" value="1"/>
</dbReference>
<evidence type="ECO:0000313" key="11">
    <source>
        <dbReference type="EMBL" id="ART90558.1"/>
    </source>
</evidence>
<keyword evidence="5 9" id="KW-0812">Transmembrane</keyword>
<feature type="transmembrane region" description="Helical" evidence="9">
    <location>
        <begin position="46"/>
        <end position="67"/>
    </location>
</feature>
<accession>A0A2P0QJB3</accession>
<evidence type="ECO:0000256" key="4">
    <source>
        <dbReference type="ARBA" id="ARBA00022519"/>
    </source>
</evidence>
<keyword evidence="3" id="KW-1003">Cell membrane</keyword>
<organism evidence="11">
    <name type="scientific">uncultured Pseudomonadota bacterium</name>
    <dbReference type="NCBI Taxonomy" id="153809"/>
    <lineage>
        <taxon>Bacteria</taxon>
        <taxon>Pseudomonadati</taxon>
        <taxon>Pseudomonadota</taxon>
        <taxon>environmental samples</taxon>
    </lineage>
</organism>
<comment type="subcellular location">
    <subcellularLocation>
        <location evidence="1 9">Cell inner membrane</location>
        <topology evidence="1 9">Multi-pass membrane protein</topology>
    </subcellularLocation>
</comment>
<evidence type="ECO:0000256" key="2">
    <source>
        <dbReference type="ARBA" id="ARBA00022448"/>
    </source>
</evidence>
<dbReference type="GO" id="GO:0022857">
    <property type="term" value="F:transmembrane transporter activity"/>
    <property type="evidence" value="ECO:0007669"/>
    <property type="project" value="UniProtKB-UniRule"/>
</dbReference>
<evidence type="ECO:0000256" key="8">
    <source>
        <dbReference type="ARBA" id="ARBA00038436"/>
    </source>
</evidence>
<dbReference type="AlphaFoldDB" id="A0A2P0QJB3"/>
<evidence type="ECO:0000256" key="1">
    <source>
        <dbReference type="ARBA" id="ARBA00004429"/>
    </source>
</evidence>
<evidence type="ECO:0000256" key="6">
    <source>
        <dbReference type="ARBA" id="ARBA00022989"/>
    </source>
</evidence>
<dbReference type="GO" id="GO:0005886">
    <property type="term" value="C:plasma membrane"/>
    <property type="evidence" value="ECO:0007669"/>
    <property type="project" value="UniProtKB-SubCell"/>
</dbReference>
<feature type="transmembrane region" description="Helical" evidence="9">
    <location>
        <begin position="133"/>
        <end position="155"/>
    </location>
</feature>
<dbReference type="PANTHER" id="PTHR35011">
    <property type="entry name" value="2,3-DIKETO-L-GULONATE TRAP TRANSPORTER SMALL PERMEASE PROTEIN YIAM"/>
    <property type="match status" value="1"/>
</dbReference>
<name>A0A2P0QJB3_9PROT</name>
<evidence type="ECO:0000256" key="5">
    <source>
        <dbReference type="ARBA" id="ARBA00022692"/>
    </source>
</evidence>
<reference evidence="11" key="1">
    <citation type="submission" date="2016-12" db="EMBL/GenBank/DDBJ databases">
        <title>Arsenic respiratory pathways in the anoxic pelagic waters of the Pacific Ocean.</title>
        <authorList>
            <person name="Saunders J.K."/>
            <person name="Fuchsman C.A."/>
            <person name="McKay C."/>
            <person name="Rocap G."/>
        </authorList>
    </citation>
    <scope>NUCLEOTIDE SEQUENCE</scope>
</reference>
<proteinExistence type="inferred from homology"/>
<keyword evidence="6 9" id="KW-1133">Transmembrane helix</keyword>